<comment type="similarity">
    <text evidence="2">Belongs to the polysaccharide synthase family.</text>
</comment>
<feature type="transmembrane region" description="Helical" evidence="7">
    <location>
        <begin position="449"/>
        <end position="471"/>
    </location>
</feature>
<comment type="subcellular location">
    <subcellularLocation>
        <location evidence="1">Cell membrane</location>
        <topology evidence="1">Multi-pass membrane protein</topology>
    </subcellularLocation>
</comment>
<proteinExistence type="inferred from homology"/>
<dbReference type="AlphaFoldDB" id="A0A2M8EVT8"/>
<evidence type="ECO:0000313" key="8">
    <source>
        <dbReference type="EMBL" id="PJC29235.1"/>
    </source>
</evidence>
<evidence type="ECO:0000256" key="2">
    <source>
        <dbReference type="ARBA" id="ARBA00007430"/>
    </source>
</evidence>
<dbReference type="Pfam" id="PF13440">
    <property type="entry name" value="Polysacc_synt_3"/>
    <property type="match status" value="1"/>
</dbReference>
<feature type="transmembrane region" description="Helical" evidence="7">
    <location>
        <begin position="372"/>
        <end position="389"/>
    </location>
</feature>
<dbReference type="InterPro" id="IPR050833">
    <property type="entry name" value="Poly_Biosynth_Transport"/>
</dbReference>
<feature type="transmembrane region" description="Helical" evidence="7">
    <location>
        <begin position="94"/>
        <end position="115"/>
    </location>
</feature>
<reference evidence="9" key="1">
    <citation type="submission" date="2017-09" db="EMBL/GenBank/DDBJ databases">
        <title>Depth-based differentiation of microbial function through sediment-hosted aquifers and enrichment of novel symbionts in the deep terrestrial subsurface.</title>
        <authorList>
            <person name="Probst A.J."/>
            <person name="Ladd B."/>
            <person name="Jarett J.K."/>
            <person name="Geller-Mcgrath D.E."/>
            <person name="Sieber C.M.K."/>
            <person name="Emerson J.B."/>
            <person name="Anantharaman K."/>
            <person name="Thomas B.C."/>
            <person name="Malmstrom R."/>
            <person name="Stieglmeier M."/>
            <person name="Klingl A."/>
            <person name="Woyke T."/>
            <person name="Ryan C.M."/>
            <person name="Banfield J.F."/>
        </authorList>
    </citation>
    <scope>NUCLEOTIDE SEQUENCE [LARGE SCALE GENOMIC DNA]</scope>
</reference>
<feature type="transmembrane region" description="Helical" evidence="7">
    <location>
        <begin position="241"/>
        <end position="260"/>
    </location>
</feature>
<sequence>MVVDDTELGGDSQEIAKRSVKGVLFLTSRSFLIQFISFASTFLLTVFLEPSIFGIFFLVSAFINFFNYFSDIGLAAALIQKKEPLEENDLKTTFLIQETLVGLLLVILFFLSFGVKKWYGLDQPALFLYYSLGFSFFLSSLKTIPSVILERKLKFNLLIVPQILETLVFNLVSVFLAWRGFGITSFTWAVLARGVVGLVAMYAVSPWKIGFSYSSAVLKKLLRFGLPYQINTVIAVLKDDLMTIVLGKIIGTTGLGYLGWAKKWAEQPLRFFMDNVSKVAFPAFSRLQDDKEKLKKSVEKTLFFLCFLTFPVLVGFSTLAPQMVKIIPRYLKWQPAVLALYFYCFNSAWATVSTSMTNLLNAIGHVKKTFKLMIMWLGLTWLIIPILAVKFGYNGVAFGVGIISLSSVVAVIMAKKLVNFALLDSVGKPLFASFALALFLYFLRFWEGGYLIISFKVLSGAIIYLFFSYLLKGRILLKDISLIWHEIKQKN</sequence>
<dbReference type="EMBL" id="PFSE01000003">
    <property type="protein sequence ID" value="PJC29235.1"/>
    <property type="molecule type" value="Genomic_DNA"/>
</dbReference>
<evidence type="ECO:0000256" key="1">
    <source>
        <dbReference type="ARBA" id="ARBA00004651"/>
    </source>
</evidence>
<feature type="transmembrane region" description="Helical" evidence="7">
    <location>
        <begin position="127"/>
        <end position="149"/>
    </location>
</feature>
<gene>
    <name evidence="8" type="ORF">CO053_00330</name>
</gene>
<evidence type="ECO:0000313" key="9">
    <source>
        <dbReference type="Proteomes" id="UP000230885"/>
    </source>
</evidence>
<keyword evidence="5 7" id="KW-1133">Transmembrane helix</keyword>
<evidence type="ECO:0000256" key="3">
    <source>
        <dbReference type="ARBA" id="ARBA00022475"/>
    </source>
</evidence>
<accession>A0A2M8EVT8</accession>
<keyword evidence="3" id="KW-1003">Cell membrane</keyword>
<keyword evidence="4 7" id="KW-0812">Transmembrane</keyword>
<feature type="transmembrane region" description="Helical" evidence="7">
    <location>
        <begin position="155"/>
        <end position="178"/>
    </location>
</feature>
<evidence type="ECO:0000256" key="6">
    <source>
        <dbReference type="ARBA" id="ARBA00023136"/>
    </source>
</evidence>
<protein>
    <submittedName>
        <fullName evidence="8">Uncharacterized protein</fullName>
    </submittedName>
</protein>
<comment type="caution">
    <text evidence="8">The sequence shown here is derived from an EMBL/GenBank/DDBJ whole genome shotgun (WGS) entry which is preliminary data.</text>
</comment>
<feature type="transmembrane region" description="Helical" evidence="7">
    <location>
        <begin position="426"/>
        <end position="443"/>
    </location>
</feature>
<feature type="transmembrane region" description="Helical" evidence="7">
    <location>
        <begin position="340"/>
        <end position="360"/>
    </location>
</feature>
<dbReference type="Proteomes" id="UP000230885">
    <property type="component" value="Unassembled WGS sequence"/>
</dbReference>
<feature type="transmembrane region" description="Helical" evidence="7">
    <location>
        <begin position="395"/>
        <end position="414"/>
    </location>
</feature>
<dbReference type="PANTHER" id="PTHR30250">
    <property type="entry name" value="PST FAMILY PREDICTED COLANIC ACID TRANSPORTER"/>
    <property type="match status" value="1"/>
</dbReference>
<feature type="transmembrane region" description="Helical" evidence="7">
    <location>
        <begin position="55"/>
        <end position="79"/>
    </location>
</feature>
<feature type="transmembrane region" description="Helical" evidence="7">
    <location>
        <begin position="31"/>
        <end position="48"/>
    </location>
</feature>
<evidence type="ECO:0000256" key="7">
    <source>
        <dbReference type="SAM" id="Phobius"/>
    </source>
</evidence>
<organism evidence="8 9">
    <name type="scientific">Candidatus Shapirobacteria bacterium CG_4_9_14_0_2_um_filter_40_11</name>
    <dbReference type="NCBI Taxonomy" id="1974876"/>
    <lineage>
        <taxon>Bacteria</taxon>
        <taxon>Candidatus Shapironibacteriota</taxon>
    </lineage>
</organism>
<evidence type="ECO:0000256" key="4">
    <source>
        <dbReference type="ARBA" id="ARBA00022692"/>
    </source>
</evidence>
<dbReference type="GO" id="GO:0005886">
    <property type="term" value="C:plasma membrane"/>
    <property type="evidence" value="ECO:0007669"/>
    <property type="project" value="UniProtKB-SubCell"/>
</dbReference>
<feature type="transmembrane region" description="Helical" evidence="7">
    <location>
        <begin position="185"/>
        <end position="204"/>
    </location>
</feature>
<feature type="transmembrane region" description="Helical" evidence="7">
    <location>
        <begin position="301"/>
        <end position="320"/>
    </location>
</feature>
<dbReference type="PANTHER" id="PTHR30250:SF10">
    <property type="entry name" value="LIPOPOLYSACCHARIDE BIOSYNTHESIS PROTEIN WZXC"/>
    <property type="match status" value="1"/>
</dbReference>
<evidence type="ECO:0000256" key="5">
    <source>
        <dbReference type="ARBA" id="ARBA00022989"/>
    </source>
</evidence>
<keyword evidence="6 7" id="KW-0472">Membrane</keyword>
<name>A0A2M8EVT8_9BACT</name>